<dbReference type="SMART" id="SM00382">
    <property type="entry name" value="AAA"/>
    <property type="match status" value="2"/>
</dbReference>
<dbReference type="AlphaFoldDB" id="A0A926E085"/>
<feature type="domain" description="ABC transporter" evidence="10">
    <location>
        <begin position="7"/>
        <end position="245"/>
    </location>
</feature>
<evidence type="ECO:0000256" key="6">
    <source>
        <dbReference type="ARBA" id="ARBA00022741"/>
    </source>
</evidence>
<dbReference type="GO" id="GO:0005524">
    <property type="term" value="F:ATP binding"/>
    <property type="evidence" value="ECO:0007669"/>
    <property type="project" value="UniProtKB-KW"/>
</dbReference>
<dbReference type="EMBL" id="JACRST010000005">
    <property type="protein sequence ID" value="MBC8546435.1"/>
    <property type="molecule type" value="Genomic_DNA"/>
</dbReference>
<dbReference type="PROSITE" id="PS50893">
    <property type="entry name" value="ABC_TRANSPORTER_2"/>
    <property type="match status" value="2"/>
</dbReference>
<gene>
    <name evidence="11" type="ORF">H8711_05745</name>
</gene>
<evidence type="ECO:0000256" key="1">
    <source>
        <dbReference type="ARBA" id="ARBA00004202"/>
    </source>
</evidence>
<dbReference type="Gene3D" id="3.40.50.300">
    <property type="entry name" value="P-loop containing nucleotide triphosphate hydrolases"/>
    <property type="match status" value="2"/>
</dbReference>
<dbReference type="CDD" id="cd03216">
    <property type="entry name" value="ABC_Carb_Monos_I"/>
    <property type="match status" value="1"/>
</dbReference>
<keyword evidence="6" id="KW-0547">Nucleotide-binding</keyword>
<name>A0A926E085_9FIRM</name>
<evidence type="ECO:0000256" key="3">
    <source>
        <dbReference type="ARBA" id="ARBA00022475"/>
    </source>
</evidence>
<dbReference type="Proteomes" id="UP000653127">
    <property type="component" value="Unassembled WGS sequence"/>
</dbReference>
<evidence type="ECO:0000256" key="2">
    <source>
        <dbReference type="ARBA" id="ARBA00022448"/>
    </source>
</evidence>
<dbReference type="InterPro" id="IPR050107">
    <property type="entry name" value="ABC_carbohydrate_import_ATPase"/>
</dbReference>
<keyword evidence="3" id="KW-1003">Cell membrane</keyword>
<evidence type="ECO:0000256" key="9">
    <source>
        <dbReference type="ARBA" id="ARBA00023136"/>
    </source>
</evidence>
<dbReference type="CDD" id="cd03215">
    <property type="entry name" value="ABC_Carb_Monos_II"/>
    <property type="match status" value="1"/>
</dbReference>
<reference evidence="11" key="1">
    <citation type="submission" date="2020-08" db="EMBL/GenBank/DDBJ databases">
        <title>Genome public.</title>
        <authorList>
            <person name="Liu C."/>
            <person name="Sun Q."/>
        </authorList>
    </citation>
    <scope>NUCLEOTIDE SEQUENCE</scope>
    <source>
        <strain evidence="11">NSJ-31</strain>
    </source>
</reference>
<comment type="caution">
    <text evidence="11">The sequence shown here is derived from an EMBL/GenBank/DDBJ whole genome shotgun (WGS) entry which is preliminary data.</text>
</comment>
<keyword evidence="9" id="KW-0472">Membrane</keyword>
<dbReference type="InterPro" id="IPR003593">
    <property type="entry name" value="AAA+_ATPase"/>
</dbReference>
<keyword evidence="2" id="KW-0813">Transport</keyword>
<feature type="domain" description="ABC transporter" evidence="10">
    <location>
        <begin position="255"/>
        <end position="499"/>
    </location>
</feature>
<proteinExistence type="predicted"/>
<sequence>MDNRAVVEMIDICKAFPGVQALDHVSFTLRRGEVHCLLGENGAGKSTLIKILSGAYQMDSGQIKIEGREVNIRSAQDARGMGISTIYQEMNLVPGLSVAENLFLGEEETLKGVSWVVDRRAMNARANEIFAKMNVTVDPNALVGDLNTAKQQMVEIARSLINQRKVIIMDEPTSSITDKDTEELFRIIRELKAQGVSIIYISHRLQELAEIVDRVTVMRDGQYIATFQMGEVSIDELVRCMVGRELEENARAAHGRTQEVLLEARRITAGRAVQDASFQLHRGEILGFAGLVGAGRTELMRAVYGADRMDSGEVLVRGEAVKIRSPKQGVKNGIAYLSEDRKGQGLVLMMEISKNITITNLARVSGGPVINRRRELEQSQELAKSLSVATTSVQKRVRDLSGGNQQKVVIAKWLMTDCDVLIFDEPTKGIDVGARAEIYKLMNRLAAEGKGIILVSSDMNEILRVSDRIVVMNQGRIMGEFENSGEDIQEEILSLMLGGIERVS</sequence>
<dbReference type="Pfam" id="PF00005">
    <property type="entry name" value="ABC_tran"/>
    <property type="match status" value="2"/>
</dbReference>
<dbReference type="FunFam" id="3.40.50.300:FF:000127">
    <property type="entry name" value="Ribose import ATP-binding protein RbsA"/>
    <property type="match status" value="1"/>
</dbReference>
<evidence type="ECO:0000256" key="8">
    <source>
        <dbReference type="ARBA" id="ARBA00022967"/>
    </source>
</evidence>
<dbReference type="SUPFAM" id="SSF52540">
    <property type="entry name" value="P-loop containing nucleoside triphosphate hydrolases"/>
    <property type="match status" value="2"/>
</dbReference>
<dbReference type="GO" id="GO:0005886">
    <property type="term" value="C:plasma membrane"/>
    <property type="evidence" value="ECO:0007669"/>
    <property type="project" value="UniProtKB-SubCell"/>
</dbReference>
<dbReference type="PANTHER" id="PTHR43790:SF3">
    <property type="entry name" value="D-ALLOSE IMPORT ATP-BINDING PROTEIN ALSA-RELATED"/>
    <property type="match status" value="1"/>
</dbReference>
<accession>A0A926E085</accession>
<evidence type="ECO:0000259" key="10">
    <source>
        <dbReference type="PROSITE" id="PS50893"/>
    </source>
</evidence>
<comment type="subcellular location">
    <subcellularLocation>
        <location evidence="1">Cell membrane</location>
        <topology evidence="1">Peripheral membrane protein</topology>
    </subcellularLocation>
</comment>
<evidence type="ECO:0000313" key="12">
    <source>
        <dbReference type="Proteomes" id="UP000653127"/>
    </source>
</evidence>
<dbReference type="PANTHER" id="PTHR43790">
    <property type="entry name" value="CARBOHYDRATE TRANSPORT ATP-BINDING PROTEIN MG119-RELATED"/>
    <property type="match status" value="1"/>
</dbReference>
<dbReference type="InterPro" id="IPR027417">
    <property type="entry name" value="P-loop_NTPase"/>
</dbReference>
<evidence type="ECO:0000256" key="4">
    <source>
        <dbReference type="ARBA" id="ARBA00022597"/>
    </source>
</evidence>
<keyword evidence="8" id="KW-1278">Translocase</keyword>
<dbReference type="GO" id="GO:0016887">
    <property type="term" value="F:ATP hydrolysis activity"/>
    <property type="evidence" value="ECO:0007669"/>
    <property type="project" value="InterPro"/>
</dbReference>
<dbReference type="RefSeq" id="WP_249282513.1">
    <property type="nucleotide sequence ID" value="NZ_JACRST010000005.1"/>
</dbReference>
<keyword evidence="5" id="KW-0677">Repeat</keyword>
<evidence type="ECO:0000313" key="11">
    <source>
        <dbReference type="EMBL" id="MBC8546435.1"/>
    </source>
</evidence>
<organism evidence="11 12">
    <name type="scientific">Ligaoa zhengdingensis</name>
    <dbReference type="NCBI Taxonomy" id="2763658"/>
    <lineage>
        <taxon>Bacteria</taxon>
        <taxon>Bacillati</taxon>
        <taxon>Bacillota</taxon>
        <taxon>Clostridia</taxon>
        <taxon>Eubacteriales</taxon>
        <taxon>Oscillospiraceae</taxon>
        <taxon>Ligaoa</taxon>
    </lineage>
</organism>
<dbReference type="InterPro" id="IPR017871">
    <property type="entry name" value="ABC_transporter-like_CS"/>
</dbReference>
<evidence type="ECO:0000256" key="5">
    <source>
        <dbReference type="ARBA" id="ARBA00022737"/>
    </source>
</evidence>
<keyword evidence="12" id="KW-1185">Reference proteome</keyword>
<evidence type="ECO:0000256" key="7">
    <source>
        <dbReference type="ARBA" id="ARBA00022840"/>
    </source>
</evidence>
<protein>
    <submittedName>
        <fullName evidence="11">Sugar ABC transporter ATP-binding protein</fullName>
    </submittedName>
</protein>
<keyword evidence="4" id="KW-0762">Sugar transport</keyword>
<dbReference type="PROSITE" id="PS00211">
    <property type="entry name" value="ABC_TRANSPORTER_1"/>
    <property type="match status" value="1"/>
</dbReference>
<dbReference type="InterPro" id="IPR003439">
    <property type="entry name" value="ABC_transporter-like_ATP-bd"/>
</dbReference>
<keyword evidence="7 11" id="KW-0067">ATP-binding</keyword>